<reference evidence="2" key="1">
    <citation type="journal article" date="2019" name="Nat. Commun.">
        <title>Genome-wide association mapping of date palm fruit traits.</title>
        <authorList>
            <person name="Hazzouri K.M."/>
            <person name="Gros-Balthazard M."/>
            <person name="Flowers J.M."/>
            <person name="Copetti D."/>
            <person name="Lemansour A."/>
            <person name="Lebrun M."/>
            <person name="Masmoudi K."/>
            <person name="Ferrand S."/>
            <person name="Dhar M.I."/>
            <person name="Fresquez Z.A."/>
            <person name="Rosas U."/>
            <person name="Zhang J."/>
            <person name="Talag J."/>
            <person name="Lee S."/>
            <person name="Kudrna D."/>
            <person name="Powell R.F."/>
            <person name="Leitch I.J."/>
            <person name="Krueger R.R."/>
            <person name="Wing R.A."/>
            <person name="Amiri K.M.A."/>
            <person name="Purugganan M.D."/>
        </authorList>
    </citation>
    <scope>NUCLEOTIDE SEQUENCE [LARGE SCALE GENOMIC DNA]</scope>
    <source>
        <strain evidence="2">cv. Khalas</strain>
    </source>
</reference>
<gene>
    <name evidence="3" type="primary">LOC103710244</name>
</gene>
<dbReference type="RefSeq" id="XP_038986572.1">
    <property type="nucleotide sequence ID" value="XM_039130644.1"/>
</dbReference>
<evidence type="ECO:0000313" key="2">
    <source>
        <dbReference type="Proteomes" id="UP000228380"/>
    </source>
</evidence>
<dbReference type="PANTHER" id="PTHR34808:SF5">
    <property type="entry name" value="SMP DOMAIN-CONTAINING PROTEIN"/>
    <property type="match status" value="1"/>
</dbReference>
<dbReference type="KEGG" id="pda:103710244"/>
<evidence type="ECO:0000313" key="3">
    <source>
        <dbReference type="RefSeq" id="XP_038986572.1"/>
    </source>
</evidence>
<dbReference type="Proteomes" id="UP000228380">
    <property type="component" value="Chromosome 9"/>
</dbReference>
<feature type="compositionally biased region" description="Basic and acidic residues" evidence="1">
    <location>
        <begin position="59"/>
        <end position="71"/>
    </location>
</feature>
<evidence type="ECO:0000256" key="1">
    <source>
        <dbReference type="SAM" id="MobiDB-lite"/>
    </source>
</evidence>
<feature type="region of interest" description="Disordered" evidence="1">
    <location>
        <begin position="52"/>
        <end position="107"/>
    </location>
</feature>
<organism evidence="2 3">
    <name type="scientific">Phoenix dactylifera</name>
    <name type="common">Date palm</name>
    <dbReference type="NCBI Taxonomy" id="42345"/>
    <lineage>
        <taxon>Eukaryota</taxon>
        <taxon>Viridiplantae</taxon>
        <taxon>Streptophyta</taxon>
        <taxon>Embryophyta</taxon>
        <taxon>Tracheophyta</taxon>
        <taxon>Spermatophyta</taxon>
        <taxon>Magnoliopsida</taxon>
        <taxon>Liliopsida</taxon>
        <taxon>Arecaceae</taxon>
        <taxon>Coryphoideae</taxon>
        <taxon>Phoeniceae</taxon>
        <taxon>Phoenix</taxon>
    </lineage>
</organism>
<dbReference type="PANTHER" id="PTHR34808">
    <property type="entry name" value="EXPRESSED PROTEIN"/>
    <property type="match status" value="1"/>
</dbReference>
<keyword evidence="2" id="KW-1185">Reference proteome</keyword>
<protein>
    <submittedName>
        <fullName evidence="3">Uncharacterized protein LOC103710244 isoform X1</fullName>
    </submittedName>
</protein>
<dbReference type="OrthoDB" id="1719804at2759"/>
<dbReference type="GeneID" id="103710244"/>
<dbReference type="AlphaFoldDB" id="A0A8B9ALM0"/>
<reference evidence="3" key="2">
    <citation type="submission" date="2025-08" db="UniProtKB">
        <authorList>
            <consortium name="RefSeq"/>
        </authorList>
    </citation>
    <scope>IDENTIFICATION</scope>
    <source>
        <tissue evidence="3">Young leaves</tissue>
    </source>
</reference>
<name>A0A8B9ALM0_PHODC</name>
<proteinExistence type="predicted"/>
<accession>A0A8B9ALM0</accession>
<sequence>MERFGCTIEMEPRTLSEGELNDARAMQEAAVAIIQSKEPKEALSIFTQGKSLTGAVKGPGEEVERQGHGIEEGTGLAKKSWNLPCGPDSSEEFPDGTKLREPLSSPF</sequence>